<evidence type="ECO:0000313" key="3">
    <source>
        <dbReference type="EMBL" id="GDY69186.1"/>
    </source>
</evidence>
<evidence type="ECO:0000313" key="6">
    <source>
        <dbReference type="Proteomes" id="UP000302139"/>
    </source>
</evidence>
<dbReference type="PANTHER" id="PTHR43364">
    <property type="entry name" value="NADH-SPECIFIC METHYLGLYOXAL REDUCTASE-RELATED"/>
    <property type="match status" value="1"/>
</dbReference>
<protein>
    <submittedName>
        <fullName evidence="3">Aldo/keto reductase</fullName>
    </submittedName>
</protein>
<dbReference type="PANTHER" id="PTHR43364:SF4">
    <property type="entry name" value="NAD(P)-LINKED OXIDOREDUCTASE SUPERFAMILY PROTEIN"/>
    <property type="match status" value="1"/>
</dbReference>
<evidence type="ECO:0000313" key="4">
    <source>
        <dbReference type="EMBL" id="GDY79435.1"/>
    </source>
</evidence>
<dbReference type="EMBL" id="BJHY01000002">
    <property type="protein sequence ID" value="GDY79435.1"/>
    <property type="molecule type" value="Genomic_DNA"/>
</dbReference>
<reference evidence="4 5" key="1">
    <citation type="submission" date="2019-04" db="EMBL/GenBank/DDBJ databases">
        <title>Draft genome sequences of Streptomyces avermitilis ATCC 31267.</title>
        <authorList>
            <person name="Komaki H."/>
            <person name="Tamura T."/>
            <person name="Hosoyama A."/>
        </authorList>
    </citation>
    <scope>NUCLEOTIDE SEQUENCE [LARGE SCALE GENOMIC DNA]</scope>
    <source>
        <strain evidence="4 5">ATCC 31267</strain>
    </source>
</reference>
<dbReference type="Proteomes" id="UP000302139">
    <property type="component" value="Unassembled WGS sequence"/>
</dbReference>
<feature type="domain" description="NADP-dependent oxidoreductase" evidence="2">
    <location>
        <begin position="16"/>
        <end position="308"/>
    </location>
</feature>
<dbReference type="SUPFAM" id="SSF51430">
    <property type="entry name" value="NAD(P)-linked oxidoreductase"/>
    <property type="match status" value="1"/>
</dbReference>
<dbReference type="InterPro" id="IPR023210">
    <property type="entry name" value="NADP_OxRdtase_dom"/>
</dbReference>
<organism evidence="3 6">
    <name type="scientific">Streptomyces avermitilis</name>
    <dbReference type="NCBI Taxonomy" id="33903"/>
    <lineage>
        <taxon>Bacteria</taxon>
        <taxon>Bacillati</taxon>
        <taxon>Actinomycetota</taxon>
        <taxon>Actinomycetes</taxon>
        <taxon>Kitasatosporales</taxon>
        <taxon>Streptomycetaceae</taxon>
        <taxon>Streptomyces</taxon>
    </lineage>
</organism>
<reference evidence="3 6" key="2">
    <citation type="submission" date="2019-04" db="EMBL/GenBank/DDBJ databases">
        <title>Draft genome sequences of Streptomyces avermitilis NBRC 14893.</title>
        <authorList>
            <person name="Komaki H."/>
            <person name="Tamura T."/>
            <person name="Hosoyama A."/>
        </authorList>
    </citation>
    <scope>NUCLEOTIDE SEQUENCE [LARGE SCALE GENOMIC DNA]</scope>
    <source>
        <strain evidence="3 6">NBRC 14893</strain>
    </source>
</reference>
<dbReference type="InterPro" id="IPR050523">
    <property type="entry name" value="AKR_Detox_Biosynth"/>
</dbReference>
<dbReference type="Pfam" id="PF00248">
    <property type="entry name" value="Aldo_ket_red"/>
    <property type="match status" value="1"/>
</dbReference>
<sequence>MRHRTLGAGGPVVSEVGLGTWRPLSRDGRRGAARLVGAARDLGITLFDTAGSYGDAEEALGIALRGAPRESYVLSTKVYYEPGGTVAGLSRAAVRAGVERSLRALRTEHIDLLSAHRFDDRTPLAETLTAFGELLEEGKIAHYGFSEWTAQQIAAACAAATEVGVRPPVASQPQYSVLWRVPEKAVVPLCQDLGIGTVAFWPLAQGLLTGKYAPGEPPPADSRAADPTGRLVMDHFMAEPILERVQLFARLARHQGMTPAQLAVSWVLNRPGVTSALVGASTPEQLNQTASAAGVLLSEPTMELIDKIFAGCVYDDVAGTG</sequence>
<name>A0A4D4MBH5_STRAX</name>
<dbReference type="InterPro" id="IPR036812">
    <property type="entry name" value="NAD(P)_OxRdtase_dom_sf"/>
</dbReference>
<comment type="caution">
    <text evidence="3">The sequence shown here is derived from an EMBL/GenBank/DDBJ whole genome shotgun (WGS) entry which is preliminary data.</text>
</comment>
<dbReference type="Proteomes" id="UP000299211">
    <property type="component" value="Unassembled WGS sequence"/>
</dbReference>
<accession>A0A4D4MBH5</accession>
<dbReference type="AlphaFoldDB" id="A0A4D4MBH5"/>
<dbReference type="OMA" id="FEWEYES"/>
<dbReference type="RefSeq" id="WP_010982310.1">
    <property type="nucleotide sequence ID" value="NZ_BAABTN010000011.1"/>
</dbReference>
<gene>
    <name evidence="3" type="ORF">SAV14893_085790</name>
    <name evidence="4" type="ORF">SAV31267_089200</name>
</gene>
<dbReference type="EMBL" id="BJHX01000002">
    <property type="protein sequence ID" value="GDY69186.1"/>
    <property type="molecule type" value="Genomic_DNA"/>
</dbReference>
<dbReference type="STRING" id="33903.AQJ43_29075"/>
<dbReference type="GeneID" id="41537987"/>
<keyword evidence="1" id="KW-0560">Oxidoreductase</keyword>
<evidence type="ECO:0000313" key="5">
    <source>
        <dbReference type="Proteomes" id="UP000299211"/>
    </source>
</evidence>
<dbReference type="GO" id="GO:0016491">
    <property type="term" value="F:oxidoreductase activity"/>
    <property type="evidence" value="ECO:0007669"/>
    <property type="project" value="UniProtKB-KW"/>
</dbReference>
<dbReference type="Gene3D" id="3.20.20.100">
    <property type="entry name" value="NADP-dependent oxidoreductase domain"/>
    <property type="match status" value="1"/>
</dbReference>
<proteinExistence type="predicted"/>
<evidence type="ECO:0000259" key="2">
    <source>
        <dbReference type="Pfam" id="PF00248"/>
    </source>
</evidence>
<evidence type="ECO:0000256" key="1">
    <source>
        <dbReference type="ARBA" id="ARBA00023002"/>
    </source>
</evidence>
<dbReference type="GO" id="GO:0005829">
    <property type="term" value="C:cytosol"/>
    <property type="evidence" value="ECO:0007669"/>
    <property type="project" value="TreeGrafter"/>
</dbReference>